<protein>
    <submittedName>
        <fullName evidence="2">Uncharacterized protein</fullName>
    </submittedName>
</protein>
<keyword evidence="1" id="KW-0812">Transmembrane</keyword>
<evidence type="ECO:0000256" key="1">
    <source>
        <dbReference type="SAM" id="Phobius"/>
    </source>
</evidence>
<name>A0A1I2TEH5_9CORY</name>
<evidence type="ECO:0000313" key="2">
    <source>
        <dbReference type="EMBL" id="SFG63302.1"/>
    </source>
</evidence>
<proteinExistence type="predicted"/>
<feature type="transmembrane region" description="Helical" evidence="1">
    <location>
        <begin position="12"/>
        <end position="33"/>
    </location>
</feature>
<dbReference type="AlphaFoldDB" id="A0A1I2TEH5"/>
<dbReference type="Proteomes" id="UP000199065">
    <property type="component" value="Unassembled WGS sequence"/>
</dbReference>
<organism evidence="2 3">
    <name type="scientific">Corynebacterium spheniscorum</name>
    <dbReference type="NCBI Taxonomy" id="185761"/>
    <lineage>
        <taxon>Bacteria</taxon>
        <taxon>Bacillati</taxon>
        <taxon>Actinomycetota</taxon>
        <taxon>Actinomycetes</taxon>
        <taxon>Mycobacteriales</taxon>
        <taxon>Corynebacteriaceae</taxon>
        <taxon>Corynebacterium</taxon>
    </lineage>
</organism>
<reference evidence="2 3" key="1">
    <citation type="submission" date="2016-10" db="EMBL/GenBank/DDBJ databases">
        <authorList>
            <person name="de Groot N.N."/>
        </authorList>
    </citation>
    <scope>NUCLEOTIDE SEQUENCE [LARGE SCALE GENOMIC DNA]</scope>
    <source>
        <strain>J11</strain>
        <strain evidence="3">PG 39</strain>
    </source>
</reference>
<keyword evidence="1" id="KW-0472">Membrane</keyword>
<evidence type="ECO:0000313" key="3">
    <source>
        <dbReference type="Proteomes" id="UP000199065"/>
    </source>
</evidence>
<dbReference type="EMBL" id="FOPJ01000008">
    <property type="protein sequence ID" value="SFG63302.1"/>
    <property type="molecule type" value="Genomic_DNA"/>
</dbReference>
<keyword evidence="1" id="KW-1133">Transmembrane helix</keyword>
<accession>A0A1I2TEH5</accession>
<gene>
    <name evidence="2" type="ORF">SAMN05660282_01462</name>
</gene>
<keyword evidence="3" id="KW-1185">Reference proteome</keyword>
<sequence>MVVTHTTGNIRLWWIGPIATIVLFSPIAIKYFLSSEAMKKKNADINGEVEGLKA</sequence>